<comment type="caution">
    <text evidence="2">The sequence shown here is derived from an EMBL/GenBank/DDBJ whole genome shotgun (WGS) entry which is preliminary data.</text>
</comment>
<dbReference type="PANTHER" id="PTHR10775:SF182">
    <property type="entry name" value="TRANSPOSON, EN_SPM-LIKE, TRANSPOSASE-ASSOCIATED DOMAIN PROTEIN-RELATED"/>
    <property type="match status" value="1"/>
</dbReference>
<organism evidence="2 3">
    <name type="scientific">Prunus dulcis</name>
    <name type="common">Almond</name>
    <name type="synonym">Amygdalus dulcis</name>
    <dbReference type="NCBI Taxonomy" id="3755"/>
    <lineage>
        <taxon>Eukaryota</taxon>
        <taxon>Viridiplantae</taxon>
        <taxon>Streptophyta</taxon>
        <taxon>Embryophyta</taxon>
        <taxon>Tracheophyta</taxon>
        <taxon>Spermatophyta</taxon>
        <taxon>Magnoliopsida</taxon>
        <taxon>eudicotyledons</taxon>
        <taxon>Gunneridae</taxon>
        <taxon>Pentapetalae</taxon>
        <taxon>rosids</taxon>
        <taxon>fabids</taxon>
        <taxon>Rosales</taxon>
        <taxon>Rosaceae</taxon>
        <taxon>Amygdaloideae</taxon>
        <taxon>Amygdaleae</taxon>
        <taxon>Prunus</taxon>
    </lineage>
</organism>
<dbReference type="AlphaFoldDB" id="A0AAD4WHH5"/>
<dbReference type="Proteomes" id="UP001054821">
    <property type="component" value="Chromosome 2"/>
</dbReference>
<evidence type="ECO:0000313" key="2">
    <source>
        <dbReference type="EMBL" id="KAI5343545.1"/>
    </source>
</evidence>
<gene>
    <name evidence="2" type="ORF">L3X38_011421</name>
</gene>
<proteinExistence type="predicted"/>
<sequence length="189" mass="21564">MFQSHKTTKSLNWHAARKSADGHMSHPTDSPSWKLVMINGPSLIRLKKKLKFFDLEYWKYLPVRHVLDVMHIEKNVYDSIIGTLLKIPGKNKDGIAATVYLLNMRVKLICNPSMDKYVLTCLQGLGICQEQRRERFAFFLWVSVTRGQSEPQLTGIQGGAMVHLYPHYSLHHGVRVPKGTRGATVKHAD</sequence>
<dbReference type="PANTHER" id="PTHR10775">
    <property type="entry name" value="OS08G0208400 PROTEIN"/>
    <property type="match status" value="1"/>
</dbReference>
<evidence type="ECO:0000313" key="3">
    <source>
        <dbReference type="Proteomes" id="UP001054821"/>
    </source>
</evidence>
<keyword evidence="3" id="KW-1185">Reference proteome</keyword>
<feature type="region of interest" description="Disordered" evidence="1">
    <location>
        <begin position="1"/>
        <end position="28"/>
    </location>
</feature>
<evidence type="ECO:0000256" key="1">
    <source>
        <dbReference type="SAM" id="MobiDB-lite"/>
    </source>
</evidence>
<reference evidence="2 3" key="1">
    <citation type="journal article" date="2022" name="G3 (Bethesda)">
        <title>Whole-genome sequence and methylome profiling of the almond [Prunus dulcis (Mill.) D.A. Webb] cultivar 'Nonpareil'.</title>
        <authorList>
            <person name="D'Amico-Willman K.M."/>
            <person name="Ouma W.Z."/>
            <person name="Meulia T."/>
            <person name="Sideli G.M."/>
            <person name="Gradziel T.M."/>
            <person name="Fresnedo-Ramirez J."/>
        </authorList>
    </citation>
    <scope>NUCLEOTIDE SEQUENCE [LARGE SCALE GENOMIC DNA]</scope>
    <source>
        <strain evidence="2">Clone GOH B32 T37-40</strain>
    </source>
</reference>
<protein>
    <submittedName>
        <fullName evidence="2">Uncharacterized protein</fullName>
    </submittedName>
</protein>
<name>A0AAD4WHH5_PRUDU</name>
<feature type="compositionally biased region" description="Polar residues" evidence="1">
    <location>
        <begin position="1"/>
        <end position="11"/>
    </location>
</feature>
<accession>A0AAD4WHH5</accession>
<dbReference type="EMBL" id="JAJFAZ020000002">
    <property type="protein sequence ID" value="KAI5343545.1"/>
    <property type="molecule type" value="Genomic_DNA"/>
</dbReference>